<organism evidence="2">
    <name type="scientific">marine sediment metagenome</name>
    <dbReference type="NCBI Taxonomy" id="412755"/>
    <lineage>
        <taxon>unclassified sequences</taxon>
        <taxon>metagenomes</taxon>
        <taxon>ecological metagenomes</taxon>
    </lineage>
</organism>
<keyword evidence="1" id="KW-0812">Transmembrane</keyword>
<sequence length="44" mass="4665">RCSGTEEKLMHRPKRILTVLILLGEAAVIVGGLATLFTVIDAAS</sequence>
<feature type="transmembrane region" description="Helical" evidence="1">
    <location>
        <begin position="16"/>
        <end position="40"/>
    </location>
</feature>
<dbReference type="AlphaFoldDB" id="X0WFE1"/>
<keyword evidence="1" id="KW-0472">Membrane</keyword>
<evidence type="ECO:0000313" key="2">
    <source>
        <dbReference type="EMBL" id="GAG11421.1"/>
    </source>
</evidence>
<feature type="non-terminal residue" evidence="2">
    <location>
        <position position="1"/>
    </location>
</feature>
<proteinExistence type="predicted"/>
<keyword evidence="1" id="KW-1133">Transmembrane helix</keyword>
<name>X0WFE1_9ZZZZ</name>
<reference evidence="2" key="1">
    <citation type="journal article" date="2014" name="Front. Microbiol.">
        <title>High frequency of phylogenetically diverse reductive dehalogenase-homologous genes in deep subseafloor sedimentary metagenomes.</title>
        <authorList>
            <person name="Kawai M."/>
            <person name="Futagami T."/>
            <person name="Toyoda A."/>
            <person name="Takaki Y."/>
            <person name="Nishi S."/>
            <person name="Hori S."/>
            <person name="Arai W."/>
            <person name="Tsubouchi T."/>
            <person name="Morono Y."/>
            <person name="Uchiyama I."/>
            <person name="Ito T."/>
            <person name="Fujiyama A."/>
            <person name="Inagaki F."/>
            <person name="Takami H."/>
        </authorList>
    </citation>
    <scope>NUCLEOTIDE SEQUENCE</scope>
    <source>
        <strain evidence="2">Expedition CK06-06</strain>
    </source>
</reference>
<gene>
    <name evidence="2" type="ORF">S01H1_41129</name>
</gene>
<evidence type="ECO:0000256" key="1">
    <source>
        <dbReference type="SAM" id="Phobius"/>
    </source>
</evidence>
<dbReference type="EMBL" id="BARS01026066">
    <property type="protein sequence ID" value="GAG11421.1"/>
    <property type="molecule type" value="Genomic_DNA"/>
</dbReference>
<accession>X0WFE1</accession>
<protein>
    <submittedName>
        <fullName evidence="2">Uncharacterized protein</fullName>
    </submittedName>
</protein>
<comment type="caution">
    <text evidence="2">The sequence shown here is derived from an EMBL/GenBank/DDBJ whole genome shotgun (WGS) entry which is preliminary data.</text>
</comment>